<dbReference type="Proteomes" id="UP000055136">
    <property type="component" value="Chromosome"/>
</dbReference>
<evidence type="ECO:0008006" key="3">
    <source>
        <dbReference type="Google" id="ProtNLM"/>
    </source>
</evidence>
<dbReference type="Gene3D" id="1.20.120.1930">
    <property type="entry name" value="Uncharacterised protein PF16691, DUF5062"/>
    <property type="match status" value="1"/>
</dbReference>
<dbReference type="InterPro" id="IPR032036">
    <property type="entry name" value="DUF5062"/>
</dbReference>
<evidence type="ECO:0000313" key="2">
    <source>
        <dbReference type="Proteomes" id="UP000055136"/>
    </source>
</evidence>
<accession>A0A0S2TDU9</accession>
<dbReference type="EMBL" id="CP013099">
    <property type="protein sequence ID" value="ALP53321.1"/>
    <property type="molecule type" value="Genomic_DNA"/>
</dbReference>
<dbReference type="Pfam" id="PF16691">
    <property type="entry name" value="DUF5062"/>
    <property type="match status" value="1"/>
</dbReference>
<sequence length="86" mass="9751">MKKLKHEAELVKGAIAAGAKYGEERGVVEFDATDSAALKIEYIYRLLVHDKLIQPLPEDQVSQQSMRHKLALWYAKQLPKGHPLLK</sequence>
<dbReference type="InterPro" id="IPR038316">
    <property type="entry name" value="DUF5062_sf"/>
</dbReference>
<dbReference type="AlphaFoldDB" id="A0A0S2TDU9"/>
<reference evidence="1" key="1">
    <citation type="submission" date="2015-10" db="EMBL/GenBank/DDBJ databases">
        <title>Description of Candidatus Tenderia electrophaga gen. nov, sp. nov., an Uncultivated Electroautotroph from a Biocathode Enrichment.</title>
        <authorList>
            <person name="Eddie B.J."/>
            <person name="Malanoski A.P."/>
            <person name="Wang Z."/>
            <person name="Hall R.J."/>
            <person name="Oh S.D."/>
            <person name="Heiner C."/>
            <person name="Lin B."/>
            <person name="Strycharz-Glaven S.M."/>
        </authorList>
    </citation>
    <scope>NUCLEOTIDE SEQUENCE [LARGE SCALE GENOMIC DNA]</scope>
    <source>
        <strain evidence="1">NRL1</strain>
    </source>
</reference>
<name>A0A0S2TDU9_9GAMM</name>
<proteinExistence type="predicted"/>
<dbReference type="STRING" id="1748243.Tel_09225"/>
<gene>
    <name evidence="1" type="ORF">Tel_09225</name>
</gene>
<protein>
    <recommendedName>
        <fullName evidence="3">DUF5062 domain-containing protein</fullName>
    </recommendedName>
</protein>
<keyword evidence="2" id="KW-1185">Reference proteome</keyword>
<evidence type="ECO:0000313" key="1">
    <source>
        <dbReference type="EMBL" id="ALP53321.1"/>
    </source>
</evidence>
<organism evidence="1 2">
    <name type="scientific">Candidatus Tenderia electrophaga</name>
    <dbReference type="NCBI Taxonomy" id="1748243"/>
    <lineage>
        <taxon>Bacteria</taxon>
        <taxon>Pseudomonadati</taxon>
        <taxon>Pseudomonadota</taxon>
        <taxon>Gammaproteobacteria</taxon>
        <taxon>Candidatus Tenderiales</taxon>
        <taxon>Candidatus Tenderiaceae</taxon>
        <taxon>Candidatus Tenderia</taxon>
    </lineage>
</organism>
<dbReference type="KEGG" id="tee:Tel_09225"/>